<dbReference type="AlphaFoldDB" id="A0A1A9REL4"/>
<proteinExistence type="predicted"/>
<gene>
    <name evidence="1" type="ORF">A7P90_10425</name>
</gene>
<reference evidence="2" key="1">
    <citation type="submission" date="2016-05" db="EMBL/GenBank/DDBJ databases">
        <title>Draft genome of Corynebacterium afermentans subsp. afermentans LCDC 88199T.</title>
        <authorList>
            <person name="Bernier A.-M."/>
            <person name="Bernard K."/>
        </authorList>
    </citation>
    <scope>NUCLEOTIDE SEQUENCE [LARGE SCALE GENOMIC DNA]</scope>
    <source>
        <strain evidence="2">NML04-0072</strain>
    </source>
</reference>
<dbReference type="EMBL" id="LXSG01000039">
    <property type="protein sequence ID" value="OAM16657.1"/>
    <property type="molecule type" value="Genomic_DNA"/>
</dbReference>
<dbReference type="Proteomes" id="UP000077589">
    <property type="component" value="Unassembled WGS sequence"/>
</dbReference>
<accession>A0A1A9REL4</accession>
<name>A0A1A9REL4_EIKCO</name>
<evidence type="ECO:0000313" key="1">
    <source>
        <dbReference type="EMBL" id="OAM16657.1"/>
    </source>
</evidence>
<organism evidence="1 2">
    <name type="scientific">Eikenella corrodens</name>
    <dbReference type="NCBI Taxonomy" id="539"/>
    <lineage>
        <taxon>Bacteria</taxon>
        <taxon>Pseudomonadati</taxon>
        <taxon>Pseudomonadota</taxon>
        <taxon>Betaproteobacteria</taxon>
        <taxon>Neisseriales</taxon>
        <taxon>Neisseriaceae</taxon>
        <taxon>Eikenella</taxon>
    </lineage>
</organism>
<evidence type="ECO:0000313" key="2">
    <source>
        <dbReference type="Proteomes" id="UP000077589"/>
    </source>
</evidence>
<protein>
    <submittedName>
        <fullName evidence="1">Uncharacterized protein</fullName>
    </submittedName>
</protein>
<comment type="caution">
    <text evidence="1">The sequence shown here is derived from an EMBL/GenBank/DDBJ whole genome shotgun (WGS) entry which is preliminary data.</text>
</comment>
<sequence length="98" mass="10612">MLALRFQTSLFANTDTGIANIAIHGLGTYGNIVVTIAIDCCRIANCNSTNIIARTLTRIKANRYTIHSTSFSTMPGSKRTGSSCLTTITYRNCIITCC</sequence>